<dbReference type="EMBL" id="QJNU01000142">
    <property type="protein sequence ID" value="RYP06116.1"/>
    <property type="molecule type" value="Genomic_DNA"/>
</dbReference>
<reference evidence="1 2" key="1">
    <citation type="submission" date="2018-06" db="EMBL/GenBank/DDBJ databases">
        <title>Complete Genomes of Monosporascus.</title>
        <authorList>
            <person name="Robinson A.J."/>
            <person name="Natvig D.O."/>
        </authorList>
    </citation>
    <scope>NUCLEOTIDE SEQUENCE [LARGE SCALE GENOMIC DNA]</scope>
    <source>
        <strain evidence="1 2">CBS 110550</strain>
    </source>
</reference>
<proteinExistence type="predicted"/>
<accession>A0A4Q4TGV0</accession>
<evidence type="ECO:0000313" key="2">
    <source>
        <dbReference type="Proteomes" id="UP000293360"/>
    </source>
</evidence>
<comment type="caution">
    <text evidence="1">The sequence shown here is derived from an EMBL/GenBank/DDBJ whole genome shotgun (WGS) entry which is preliminary data.</text>
</comment>
<evidence type="ECO:0000313" key="1">
    <source>
        <dbReference type="EMBL" id="RYP06116.1"/>
    </source>
</evidence>
<keyword evidence="2" id="KW-1185">Reference proteome</keyword>
<name>A0A4Q4TGV0_9PEZI</name>
<dbReference type="AlphaFoldDB" id="A0A4Q4TGV0"/>
<sequence>MDITCCDVQKAIIARNILLLSLIIDGDGQIDNTIWCIYYHMYLDKEALDALCLQAKKLYEFSDSMEVWQQSPYGRHLAFCDFATLAEVRAMWQFYSVERNGTEARNFKRRFESVLKKAKEWRDETAIYPTALRSAMPAQVNALRDVDELHKHYWKYGSTELNAKVRAGAEHANPMFLTLEDESTIHYGTDPLLGFHLAPAYAPLHADDPWFKKIEGLSQLQRVVAVARMEFREWALSYKKNLSNITIRFCVADAISFGHTLQHKRMTGANTANWYRDKYHLQPLTLDGPDYASERAPLTFNVIDTSNLCDHLGSLTLMTATSPLLRNQLSSVLYADVIVRRHKTHQDILQSMLCGHVPTLSTLLGLFPVEYWTNTSSLSLGDEGMFDLVAMSDRRLEGRGDPAPLQMFLRTCWKRPMCMEGPSGKPLGLMKIHFDPRELAHVLYKVYTYMFRDEDYAWKFANMSLEAYRNSGLVWYHRASFASFLRLIKTRVMCDWQTTMEVLIRLIENRPGAPMGMGYIQELFTYLHMLDVFSVDTLRNWHARNDADIALGSIFSRIIPRVVPIDEKWEDLRDWKSIPPVVCVSLKVPRNRLSTFTNMMPKELGTPTVHCMFYDPSVGMSSWQNIFPACQLTFGNITTSGDLHSDSFQVHVAEDSLEWKGKSPLVVSFYVSTSFLLLNPRKVIAAFGIHSTPVSTVNFMTELGPSLTLYEATLDSSRNVYVTRYPPNQNAYPIVPGYSKADLVSSNGHNGGADTSLIASVDRESGRIAALTVRVDLISDGYKSTLRDGCQVKHFTLSPCHFSIDLGQRQRPLTLFFPVFAVEGTRRTRIARKSSYVEDIIQVATSYEWMKYPYFMYPVLLQGKRPVNWNMPYIELENCPIMDIKKKPKLNWLITHVSMAMSAREHSLRGDERFPRSAGEQIRFDFKESLFSIFVQYAGLQGTKDRIFGLNNPDNGGVHIFIFVSNLRVDLASRAVVLDCAILPLYKELMPRLGQFLGALASRRFIHIKVNGAEMKLWKHVLPAYVERCRSWEHGADCEYARAGAVPLTVEEEKQFLCTCGNGRFPPRFIENVAHWNAVSQYAVRAAISPAFWAPFADDIHRPDLSRAGPAAAGPPSPALNRCANCGTDRGKEGVGLLSCARCMNIKYCSPRISGAQ</sequence>
<dbReference type="STRING" id="155417.A0A4Q4TGV0"/>
<dbReference type="Proteomes" id="UP000293360">
    <property type="component" value="Unassembled WGS sequence"/>
</dbReference>
<organism evidence="1 2">
    <name type="scientific">Monosporascus ibericus</name>
    <dbReference type="NCBI Taxonomy" id="155417"/>
    <lineage>
        <taxon>Eukaryota</taxon>
        <taxon>Fungi</taxon>
        <taxon>Dikarya</taxon>
        <taxon>Ascomycota</taxon>
        <taxon>Pezizomycotina</taxon>
        <taxon>Sordariomycetes</taxon>
        <taxon>Xylariomycetidae</taxon>
        <taxon>Xylariales</taxon>
        <taxon>Xylariales incertae sedis</taxon>
        <taxon>Monosporascus</taxon>
    </lineage>
</organism>
<protein>
    <submittedName>
        <fullName evidence="1">Uncharacterized protein</fullName>
    </submittedName>
</protein>
<gene>
    <name evidence="1" type="ORF">DL764_003338</name>
</gene>
<dbReference type="OrthoDB" id="432970at2759"/>